<comment type="caution">
    <text evidence="1">The sequence shown here is derived from an EMBL/GenBank/DDBJ whole genome shotgun (WGS) entry which is preliminary data.</text>
</comment>
<dbReference type="EMBL" id="CAMGYJ010000003">
    <property type="protein sequence ID" value="CAI0390937.1"/>
    <property type="molecule type" value="Genomic_DNA"/>
</dbReference>
<protein>
    <submittedName>
        <fullName evidence="1">Uncharacterized protein</fullName>
    </submittedName>
</protein>
<proteinExistence type="predicted"/>
<keyword evidence="2" id="KW-1185">Reference proteome</keyword>
<name>A0AAV0I203_9ROSI</name>
<organism evidence="1 2">
    <name type="scientific">Linum tenue</name>
    <dbReference type="NCBI Taxonomy" id="586396"/>
    <lineage>
        <taxon>Eukaryota</taxon>
        <taxon>Viridiplantae</taxon>
        <taxon>Streptophyta</taxon>
        <taxon>Embryophyta</taxon>
        <taxon>Tracheophyta</taxon>
        <taxon>Spermatophyta</taxon>
        <taxon>Magnoliopsida</taxon>
        <taxon>eudicotyledons</taxon>
        <taxon>Gunneridae</taxon>
        <taxon>Pentapetalae</taxon>
        <taxon>rosids</taxon>
        <taxon>fabids</taxon>
        <taxon>Malpighiales</taxon>
        <taxon>Linaceae</taxon>
        <taxon>Linum</taxon>
    </lineage>
</organism>
<evidence type="ECO:0000313" key="2">
    <source>
        <dbReference type="Proteomes" id="UP001154282"/>
    </source>
</evidence>
<dbReference type="Proteomes" id="UP001154282">
    <property type="component" value="Unassembled WGS sequence"/>
</dbReference>
<accession>A0AAV0I203</accession>
<reference evidence="1" key="1">
    <citation type="submission" date="2022-08" db="EMBL/GenBank/DDBJ databases">
        <authorList>
            <person name="Gutierrez-Valencia J."/>
        </authorList>
    </citation>
    <scope>NUCLEOTIDE SEQUENCE</scope>
</reference>
<evidence type="ECO:0000313" key="1">
    <source>
        <dbReference type="EMBL" id="CAI0390937.1"/>
    </source>
</evidence>
<gene>
    <name evidence="1" type="ORF">LITE_LOCUS6924</name>
</gene>
<sequence>MTVDWSAYPIAQILPARLSDFCIQTLASEFWHWAQMAFRSSGNGPETNKTLLAR</sequence>
<dbReference type="AlphaFoldDB" id="A0AAV0I203"/>